<reference evidence="1 2" key="1">
    <citation type="submission" date="2020-04" db="EMBL/GenBank/DDBJ databases">
        <authorList>
            <person name="Yoon J."/>
        </authorList>
    </citation>
    <scope>NUCLEOTIDE SEQUENCE [LARGE SCALE GENOMIC DNA]</scope>
    <source>
        <strain evidence="1 2">KMU-166</strain>
    </source>
</reference>
<name>A0ABX1GC48_9GAMM</name>
<evidence type="ECO:0000313" key="2">
    <source>
        <dbReference type="Proteomes" id="UP000765845"/>
    </source>
</evidence>
<dbReference type="RefSeq" id="WP_168449291.1">
    <property type="nucleotide sequence ID" value="NZ_JAAWWK010000002.1"/>
</dbReference>
<gene>
    <name evidence="1" type="ORF">HCU74_04805</name>
</gene>
<evidence type="ECO:0000313" key="1">
    <source>
        <dbReference type="EMBL" id="NKI16739.1"/>
    </source>
</evidence>
<keyword evidence="2" id="KW-1185">Reference proteome</keyword>
<accession>A0ABX1GC48</accession>
<comment type="caution">
    <text evidence="1">The sequence shown here is derived from an EMBL/GenBank/DDBJ whole genome shotgun (WGS) entry which is preliminary data.</text>
</comment>
<protein>
    <submittedName>
        <fullName evidence="1">Uncharacterized protein</fullName>
    </submittedName>
</protein>
<proteinExistence type="predicted"/>
<organism evidence="1 2">
    <name type="scientific">Spongiibacter thalassae</name>
    <dbReference type="NCBI Taxonomy" id="2721624"/>
    <lineage>
        <taxon>Bacteria</taxon>
        <taxon>Pseudomonadati</taxon>
        <taxon>Pseudomonadota</taxon>
        <taxon>Gammaproteobacteria</taxon>
        <taxon>Cellvibrionales</taxon>
        <taxon>Spongiibacteraceae</taxon>
        <taxon>Spongiibacter</taxon>
    </lineage>
</organism>
<dbReference type="EMBL" id="JAAWWK010000002">
    <property type="protein sequence ID" value="NKI16739.1"/>
    <property type="molecule type" value="Genomic_DNA"/>
</dbReference>
<dbReference type="Proteomes" id="UP000765845">
    <property type="component" value="Unassembled WGS sequence"/>
</dbReference>
<sequence>MKRYERKTVSVNELAGITCDVCLAYFDAPLDMQNCVQLNETESYGSIFGDGASIECNICPHCLKDKLGQWLRVTQQEGRC</sequence>